<gene>
    <name evidence="1" type="ORF">ASU35_13465</name>
</gene>
<dbReference type="EMBL" id="LNAM01000178">
    <property type="protein sequence ID" value="KSV58266.1"/>
    <property type="molecule type" value="Genomic_DNA"/>
</dbReference>
<proteinExistence type="predicted"/>
<dbReference type="STRING" id="290052.ASU35_13465"/>
<dbReference type="AlphaFoldDB" id="A0A0V8QCR1"/>
<comment type="caution">
    <text evidence="1">The sequence shown here is derived from an EMBL/GenBank/DDBJ whole genome shotgun (WGS) entry which is preliminary data.</text>
</comment>
<organism evidence="1 2">
    <name type="scientific">Acetivibrio ethanolgignens</name>
    <dbReference type="NCBI Taxonomy" id="290052"/>
    <lineage>
        <taxon>Bacteria</taxon>
        <taxon>Bacillati</taxon>
        <taxon>Bacillota</taxon>
        <taxon>Clostridia</taxon>
        <taxon>Eubacteriales</taxon>
        <taxon>Oscillospiraceae</taxon>
        <taxon>Acetivibrio</taxon>
    </lineage>
</organism>
<sequence length="107" mass="12311">MAKYVEGKDCSEYAEDWIAQNNRGTLITFHGVRNGKRGSVFRTPFFGRDEACFYHTVVQTDDLKVIDVTNSSKEVWGSIREYKEFLKKYNGDGTDFAVYYGYKPIGI</sequence>
<dbReference type="Proteomes" id="UP000054874">
    <property type="component" value="Unassembled WGS sequence"/>
</dbReference>
<evidence type="ECO:0000313" key="1">
    <source>
        <dbReference type="EMBL" id="KSV58266.1"/>
    </source>
</evidence>
<reference evidence="1 2" key="1">
    <citation type="submission" date="2015-11" db="EMBL/GenBank/DDBJ databases">
        <title>Butyribacter intestini gen. nov., sp. nov., a butyric acid-producing bacterium of the family Lachnospiraceae isolated from the human faeces.</title>
        <authorList>
            <person name="Zou Y."/>
            <person name="Xue W."/>
            <person name="Luo G."/>
            <person name="Lv M."/>
        </authorList>
    </citation>
    <scope>NUCLEOTIDE SEQUENCE [LARGE SCALE GENOMIC DNA]</scope>
    <source>
        <strain evidence="1 2">ACET-33324</strain>
    </source>
</reference>
<evidence type="ECO:0000313" key="2">
    <source>
        <dbReference type="Proteomes" id="UP000054874"/>
    </source>
</evidence>
<protein>
    <submittedName>
        <fullName evidence="1">Uncharacterized protein</fullName>
    </submittedName>
</protein>
<dbReference type="RefSeq" id="WP_058353503.1">
    <property type="nucleotide sequence ID" value="NZ_CABMMD010000178.1"/>
</dbReference>
<keyword evidence="2" id="KW-1185">Reference proteome</keyword>
<name>A0A0V8QCR1_9FIRM</name>
<accession>A0A0V8QCR1</accession>